<protein>
    <submittedName>
        <fullName evidence="3">Uncharacterized protein</fullName>
    </submittedName>
</protein>
<comment type="caution">
    <text evidence="3">The sequence shown here is derived from an EMBL/GenBank/DDBJ whole genome shotgun (WGS) entry which is preliminary data.</text>
</comment>
<feature type="region of interest" description="Disordered" evidence="1">
    <location>
        <begin position="107"/>
        <end position="136"/>
    </location>
</feature>
<organism evidence="3 4">
    <name type="scientific">Geothrix limicola</name>
    <dbReference type="NCBI Taxonomy" id="2927978"/>
    <lineage>
        <taxon>Bacteria</taxon>
        <taxon>Pseudomonadati</taxon>
        <taxon>Acidobacteriota</taxon>
        <taxon>Holophagae</taxon>
        <taxon>Holophagales</taxon>
        <taxon>Holophagaceae</taxon>
        <taxon>Geothrix</taxon>
    </lineage>
</organism>
<feature type="chain" id="PRO_5046929147" evidence="2">
    <location>
        <begin position="27"/>
        <end position="158"/>
    </location>
</feature>
<keyword evidence="4" id="KW-1185">Reference proteome</keyword>
<dbReference type="EMBL" id="BSDE01000003">
    <property type="protein sequence ID" value="GLH73632.1"/>
    <property type="molecule type" value="Genomic_DNA"/>
</dbReference>
<accession>A0ABQ5QG45</accession>
<sequence length="158" mass="17276">MSCRAGALVTWTVVLAAALGAQEAKSAVKVKPKPSEVLWRYESPRGFTLPEPAYGFPTPIKQALVQFVQPDPDLTKAYADVLRDKRTFARWLRGVLEARKKALQEAETAGPRVLSSDPSKAAPGKGTILGTTTIRPRAEREGGEIDRYLAVLKVWSSE</sequence>
<evidence type="ECO:0000313" key="3">
    <source>
        <dbReference type="EMBL" id="GLH73632.1"/>
    </source>
</evidence>
<keyword evidence="2" id="KW-0732">Signal</keyword>
<dbReference type="RefSeq" id="WP_285575030.1">
    <property type="nucleotide sequence ID" value="NZ_BSDE01000003.1"/>
</dbReference>
<proteinExistence type="predicted"/>
<evidence type="ECO:0000256" key="1">
    <source>
        <dbReference type="SAM" id="MobiDB-lite"/>
    </source>
</evidence>
<dbReference type="Proteomes" id="UP001165069">
    <property type="component" value="Unassembled WGS sequence"/>
</dbReference>
<evidence type="ECO:0000313" key="4">
    <source>
        <dbReference type="Proteomes" id="UP001165069"/>
    </source>
</evidence>
<evidence type="ECO:0000256" key="2">
    <source>
        <dbReference type="SAM" id="SignalP"/>
    </source>
</evidence>
<feature type="signal peptide" evidence="2">
    <location>
        <begin position="1"/>
        <end position="26"/>
    </location>
</feature>
<gene>
    <name evidence="3" type="ORF">GETHLI_21340</name>
</gene>
<name>A0ABQ5QG45_9BACT</name>
<reference evidence="3 4" key="1">
    <citation type="journal article" date="2023" name="Antonie Van Leeuwenhoek">
        <title>Mesoterricola silvestris gen. nov., sp. nov., Mesoterricola sediminis sp. nov., Geothrix oryzae sp. nov., Geothrix edaphica sp. nov., Geothrix rubra sp. nov., and Geothrix limicola sp. nov., six novel members of Acidobacteriota isolated from soils.</title>
        <authorList>
            <person name="Itoh H."/>
            <person name="Sugisawa Y."/>
            <person name="Mise K."/>
            <person name="Xu Z."/>
            <person name="Kuniyasu M."/>
            <person name="Ushijima N."/>
            <person name="Kawano K."/>
            <person name="Kobayashi E."/>
            <person name="Shiratori Y."/>
            <person name="Masuda Y."/>
            <person name="Senoo K."/>
        </authorList>
    </citation>
    <scope>NUCLEOTIDE SEQUENCE [LARGE SCALE GENOMIC DNA]</scope>
    <source>
        <strain evidence="3 4">Red804</strain>
    </source>
</reference>